<reference evidence="2 3" key="1">
    <citation type="submission" date="2013-01" db="EMBL/GenBank/DDBJ databases">
        <title>Whole genome shotgun sequence of Gordonia soli NBRC 108243.</title>
        <authorList>
            <person name="Isaki-Nakamura S."/>
            <person name="Hosoyama A."/>
            <person name="Tsuchikane K."/>
            <person name="Ando Y."/>
            <person name="Baba S."/>
            <person name="Ohji S."/>
            <person name="Hamada M."/>
            <person name="Tamura T."/>
            <person name="Yamazoe A."/>
            <person name="Yamazaki S."/>
            <person name="Fujita N."/>
        </authorList>
    </citation>
    <scope>NUCLEOTIDE SEQUENCE [LARGE SCALE GENOMIC DNA]</scope>
    <source>
        <strain evidence="2 3">NBRC 108243</strain>
    </source>
</reference>
<evidence type="ECO:0000313" key="2">
    <source>
        <dbReference type="EMBL" id="GAC71040.1"/>
    </source>
</evidence>
<sequence length="97" mass="10371">MTVPTPDTELVDHLRTELESQPWYARFSNTVTSAVGAAGLIVWLLVSNGVDIPGQVETGIGSVIAVLTVLGVLKTKNGITPSTVAQVEQYVGQHRRD</sequence>
<keyword evidence="1" id="KW-1133">Transmembrane helix</keyword>
<dbReference type="RefSeq" id="WP_007625668.1">
    <property type="nucleotide sequence ID" value="NZ_BANX01000047.1"/>
</dbReference>
<feature type="transmembrane region" description="Helical" evidence="1">
    <location>
        <begin position="23"/>
        <end position="46"/>
    </location>
</feature>
<evidence type="ECO:0000256" key="1">
    <source>
        <dbReference type="SAM" id="Phobius"/>
    </source>
</evidence>
<comment type="caution">
    <text evidence="2">The sequence shown here is derived from an EMBL/GenBank/DDBJ whole genome shotgun (WGS) entry which is preliminary data.</text>
</comment>
<accession>M0QQT6</accession>
<proteinExistence type="predicted"/>
<dbReference type="AlphaFoldDB" id="M0QQT6"/>
<gene>
    <name evidence="2" type="ORF">GS4_47_00300</name>
</gene>
<dbReference type="STRING" id="1223545.GS4_47_00300"/>
<name>M0QQT6_9ACTN</name>
<evidence type="ECO:0008006" key="4">
    <source>
        <dbReference type="Google" id="ProtNLM"/>
    </source>
</evidence>
<keyword evidence="1" id="KW-0472">Membrane</keyword>
<dbReference type="Proteomes" id="UP000011666">
    <property type="component" value="Unassembled WGS sequence"/>
</dbReference>
<feature type="transmembrane region" description="Helical" evidence="1">
    <location>
        <begin position="52"/>
        <end position="73"/>
    </location>
</feature>
<keyword evidence="3" id="KW-1185">Reference proteome</keyword>
<organism evidence="2 3">
    <name type="scientific">Gordonia soli NBRC 108243</name>
    <dbReference type="NCBI Taxonomy" id="1223545"/>
    <lineage>
        <taxon>Bacteria</taxon>
        <taxon>Bacillati</taxon>
        <taxon>Actinomycetota</taxon>
        <taxon>Actinomycetes</taxon>
        <taxon>Mycobacteriales</taxon>
        <taxon>Gordoniaceae</taxon>
        <taxon>Gordonia</taxon>
    </lineage>
</organism>
<protein>
    <recommendedName>
        <fullName evidence="4">Holin</fullName>
    </recommendedName>
</protein>
<dbReference type="OrthoDB" id="4471150at2"/>
<dbReference type="EMBL" id="BANX01000047">
    <property type="protein sequence ID" value="GAC71040.1"/>
    <property type="molecule type" value="Genomic_DNA"/>
</dbReference>
<keyword evidence="1" id="KW-0812">Transmembrane</keyword>
<evidence type="ECO:0000313" key="3">
    <source>
        <dbReference type="Proteomes" id="UP000011666"/>
    </source>
</evidence>